<evidence type="ECO:0000313" key="2">
    <source>
        <dbReference type="Proteomes" id="UP000028524"/>
    </source>
</evidence>
<dbReference type="Proteomes" id="UP000028524">
    <property type="component" value="Unassembled WGS sequence"/>
</dbReference>
<sequence>MAVVEAEASIPMIGERHTYAYIKLYINLHTLPKSHPLASLKMSRSRRYISLMKRLALIQDETAERIETFQAYTLPPWYNRLPIGYDLDRDMVIETAGGMEGILVATSASEKAGRLGMAVLSVIP</sequence>
<name>A0A084QQ52_STAC4</name>
<dbReference type="EMBL" id="KL660498">
    <property type="protein sequence ID" value="KFA66087.1"/>
    <property type="molecule type" value="Genomic_DNA"/>
</dbReference>
<dbReference type="AlphaFoldDB" id="A0A084QQ52"/>
<proteinExistence type="predicted"/>
<organism evidence="1 2">
    <name type="scientific">Stachybotrys chlorohalonatus (strain IBT 40285)</name>
    <dbReference type="NCBI Taxonomy" id="1283841"/>
    <lineage>
        <taxon>Eukaryota</taxon>
        <taxon>Fungi</taxon>
        <taxon>Dikarya</taxon>
        <taxon>Ascomycota</taxon>
        <taxon>Pezizomycotina</taxon>
        <taxon>Sordariomycetes</taxon>
        <taxon>Hypocreomycetidae</taxon>
        <taxon>Hypocreales</taxon>
        <taxon>Stachybotryaceae</taxon>
        <taxon>Stachybotrys</taxon>
    </lineage>
</organism>
<dbReference type="OrthoDB" id="5243754at2759"/>
<keyword evidence="2" id="KW-1185">Reference proteome</keyword>
<reference evidence="1 2" key="1">
    <citation type="journal article" date="2014" name="BMC Genomics">
        <title>Comparative genome sequencing reveals chemotype-specific gene clusters in the toxigenic black mold Stachybotrys.</title>
        <authorList>
            <person name="Semeiks J."/>
            <person name="Borek D."/>
            <person name="Otwinowski Z."/>
            <person name="Grishin N.V."/>
        </authorList>
    </citation>
    <scope>NUCLEOTIDE SEQUENCE [LARGE SCALE GENOMIC DNA]</scope>
    <source>
        <strain evidence="1 2">IBT 40285</strain>
    </source>
</reference>
<dbReference type="InParanoid" id="A0A084QQ52"/>
<gene>
    <name evidence="1" type="ORF">S40285_09662</name>
</gene>
<dbReference type="HOGENOM" id="CLU_122673_0_0_1"/>
<accession>A0A084QQ52</accession>
<protein>
    <submittedName>
        <fullName evidence="1">Uncharacterized protein</fullName>
    </submittedName>
</protein>
<dbReference type="STRING" id="1283841.A0A084QQ52"/>
<evidence type="ECO:0000313" key="1">
    <source>
        <dbReference type="EMBL" id="KFA66087.1"/>
    </source>
</evidence>
<dbReference type="OMA" id="HTYAYIK"/>